<comment type="caution">
    <text evidence="1">The sequence shown here is derived from an EMBL/GenBank/DDBJ whole genome shotgun (WGS) entry which is preliminary data.</text>
</comment>
<gene>
    <name evidence="1" type="ORF">H9982_04635</name>
</gene>
<sequence>MAEIFLYNLHTPKGEAIEQLCAGLHIKCRHIEPRDYLERLGFITGNPGFERIGLPFTGNAFKEEMMLLKNFEGNTLDHFLDAYRKAGITPVFLKAALTPTNIHWNTLQLYEELARERRAFEAYMKP</sequence>
<dbReference type="Proteomes" id="UP000824246">
    <property type="component" value="Unassembled WGS sequence"/>
</dbReference>
<protein>
    <submittedName>
        <fullName evidence="1">DUF3783 domain-containing protein</fullName>
    </submittedName>
</protein>
<dbReference type="Pfam" id="PF12646">
    <property type="entry name" value="DUF3783"/>
    <property type="match status" value="1"/>
</dbReference>
<reference evidence="1" key="2">
    <citation type="submission" date="2021-04" db="EMBL/GenBank/DDBJ databases">
        <authorList>
            <person name="Gilroy R."/>
        </authorList>
    </citation>
    <scope>NUCLEOTIDE SEQUENCE</scope>
    <source>
        <strain evidence="1">ChiHjej12B11-16260</strain>
    </source>
</reference>
<accession>A0A9D2APG4</accession>
<reference evidence="1" key="1">
    <citation type="journal article" date="2021" name="PeerJ">
        <title>Extensive microbial diversity within the chicken gut microbiome revealed by metagenomics and culture.</title>
        <authorList>
            <person name="Gilroy R."/>
            <person name="Ravi A."/>
            <person name="Getino M."/>
            <person name="Pursley I."/>
            <person name="Horton D.L."/>
            <person name="Alikhan N.F."/>
            <person name="Baker D."/>
            <person name="Gharbi K."/>
            <person name="Hall N."/>
            <person name="Watson M."/>
            <person name="Adriaenssens E.M."/>
            <person name="Foster-Nyarko E."/>
            <person name="Jarju S."/>
            <person name="Secka A."/>
            <person name="Antonio M."/>
            <person name="Oren A."/>
            <person name="Chaudhuri R.R."/>
            <person name="La Ragione R."/>
            <person name="Hildebrand F."/>
            <person name="Pallen M.J."/>
        </authorList>
    </citation>
    <scope>NUCLEOTIDE SEQUENCE</scope>
    <source>
        <strain evidence="1">ChiHjej12B11-16260</strain>
    </source>
</reference>
<dbReference type="AlphaFoldDB" id="A0A9D2APG4"/>
<evidence type="ECO:0000313" key="2">
    <source>
        <dbReference type="Proteomes" id="UP000824246"/>
    </source>
</evidence>
<name>A0A9D2APG4_9BACT</name>
<proteinExistence type="predicted"/>
<evidence type="ECO:0000313" key="1">
    <source>
        <dbReference type="EMBL" id="HIX45487.1"/>
    </source>
</evidence>
<dbReference type="EMBL" id="DXFB01000124">
    <property type="protein sequence ID" value="HIX45487.1"/>
    <property type="molecule type" value="Genomic_DNA"/>
</dbReference>
<dbReference type="InterPro" id="IPR016621">
    <property type="entry name" value="UCP014543"/>
</dbReference>
<organism evidence="1 2">
    <name type="scientific">Candidatus Barnesiella excrementipullorum</name>
    <dbReference type="NCBI Taxonomy" id="2838479"/>
    <lineage>
        <taxon>Bacteria</taxon>
        <taxon>Pseudomonadati</taxon>
        <taxon>Bacteroidota</taxon>
        <taxon>Bacteroidia</taxon>
        <taxon>Bacteroidales</taxon>
        <taxon>Barnesiellaceae</taxon>
        <taxon>Barnesiella</taxon>
    </lineage>
</organism>